<protein>
    <submittedName>
        <fullName evidence="1">Uncharacterized protein</fullName>
    </submittedName>
</protein>
<accession>A0AAV7NWZ5</accession>
<proteinExistence type="predicted"/>
<sequence length="93" mass="9788">MQPEQARNKLGGIAGIDSSLDDSLIGELIELAETAIGGSMATHNENQQYDSPGITIGNNINTPQTHQANEKSLTLTTGLPCGGLAVHAMDSRW</sequence>
<comment type="caution">
    <text evidence="1">The sequence shown here is derived from an EMBL/GenBank/DDBJ whole genome shotgun (WGS) entry which is preliminary data.</text>
</comment>
<dbReference type="Proteomes" id="UP001066276">
    <property type="component" value="Chromosome 8"/>
</dbReference>
<dbReference type="EMBL" id="JANPWB010000012">
    <property type="protein sequence ID" value="KAJ1119984.1"/>
    <property type="molecule type" value="Genomic_DNA"/>
</dbReference>
<keyword evidence="2" id="KW-1185">Reference proteome</keyword>
<evidence type="ECO:0000313" key="2">
    <source>
        <dbReference type="Proteomes" id="UP001066276"/>
    </source>
</evidence>
<gene>
    <name evidence="1" type="ORF">NDU88_008167</name>
</gene>
<dbReference type="AlphaFoldDB" id="A0AAV7NWZ5"/>
<reference evidence="1" key="1">
    <citation type="journal article" date="2022" name="bioRxiv">
        <title>Sequencing and chromosome-scale assembly of the giantPleurodeles waltlgenome.</title>
        <authorList>
            <person name="Brown T."/>
            <person name="Elewa A."/>
            <person name="Iarovenko S."/>
            <person name="Subramanian E."/>
            <person name="Araus A.J."/>
            <person name="Petzold A."/>
            <person name="Susuki M."/>
            <person name="Suzuki K.-i.T."/>
            <person name="Hayashi T."/>
            <person name="Toyoda A."/>
            <person name="Oliveira C."/>
            <person name="Osipova E."/>
            <person name="Leigh N.D."/>
            <person name="Simon A."/>
            <person name="Yun M.H."/>
        </authorList>
    </citation>
    <scope>NUCLEOTIDE SEQUENCE</scope>
    <source>
        <strain evidence="1">20211129_DDA</strain>
        <tissue evidence="1">Liver</tissue>
    </source>
</reference>
<organism evidence="1 2">
    <name type="scientific">Pleurodeles waltl</name>
    <name type="common">Iberian ribbed newt</name>
    <dbReference type="NCBI Taxonomy" id="8319"/>
    <lineage>
        <taxon>Eukaryota</taxon>
        <taxon>Metazoa</taxon>
        <taxon>Chordata</taxon>
        <taxon>Craniata</taxon>
        <taxon>Vertebrata</taxon>
        <taxon>Euteleostomi</taxon>
        <taxon>Amphibia</taxon>
        <taxon>Batrachia</taxon>
        <taxon>Caudata</taxon>
        <taxon>Salamandroidea</taxon>
        <taxon>Salamandridae</taxon>
        <taxon>Pleurodelinae</taxon>
        <taxon>Pleurodeles</taxon>
    </lineage>
</organism>
<name>A0AAV7NWZ5_PLEWA</name>
<evidence type="ECO:0000313" key="1">
    <source>
        <dbReference type="EMBL" id="KAJ1119984.1"/>
    </source>
</evidence>